<dbReference type="PROSITE" id="PS50016">
    <property type="entry name" value="ZF_PHD_2"/>
    <property type="match status" value="1"/>
</dbReference>
<feature type="non-terminal residue" evidence="6">
    <location>
        <position position="108"/>
    </location>
</feature>
<dbReference type="SUPFAM" id="SSF57903">
    <property type="entry name" value="FYVE/PHD zinc finger"/>
    <property type="match status" value="1"/>
</dbReference>
<dbReference type="PROSITE" id="PS01359">
    <property type="entry name" value="ZF_PHD_1"/>
    <property type="match status" value="1"/>
</dbReference>
<keyword evidence="2 4" id="KW-0863">Zinc-finger</keyword>
<dbReference type="InterPro" id="IPR001965">
    <property type="entry name" value="Znf_PHD"/>
</dbReference>
<keyword evidence="3" id="KW-0862">Zinc</keyword>
<dbReference type="EMBL" id="GECU01023608">
    <property type="protein sequence ID" value="JAS84098.1"/>
    <property type="molecule type" value="Transcribed_RNA"/>
</dbReference>
<dbReference type="AlphaFoldDB" id="A0A1B6IB08"/>
<feature type="domain" description="PHD-type" evidence="5">
    <location>
        <begin position="42"/>
        <end position="102"/>
    </location>
</feature>
<evidence type="ECO:0000259" key="5">
    <source>
        <dbReference type="PROSITE" id="PS50016"/>
    </source>
</evidence>
<evidence type="ECO:0000256" key="2">
    <source>
        <dbReference type="ARBA" id="ARBA00022771"/>
    </source>
</evidence>
<dbReference type="GO" id="GO:0008270">
    <property type="term" value="F:zinc ion binding"/>
    <property type="evidence" value="ECO:0007669"/>
    <property type="project" value="UniProtKB-KW"/>
</dbReference>
<evidence type="ECO:0000256" key="1">
    <source>
        <dbReference type="ARBA" id="ARBA00022723"/>
    </source>
</evidence>
<reference evidence="6" key="1">
    <citation type="submission" date="2015-11" db="EMBL/GenBank/DDBJ databases">
        <title>De novo transcriptome assembly of four potential Pierce s Disease insect vectors from Arizona vineyards.</title>
        <authorList>
            <person name="Tassone E.E."/>
        </authorList>
    </citation>
    <scope>NUCLEOTIDE SEQUENCE</scope>
</reference>
<name>A0A1B6IB08_9HEMI</name>
<evidence type="ECO:0000313" key="6">
    <source>
        <dbReference type="EMBL" id="JAS84098.1"/>
    </source>
</evidence>
<dbReference type="Gene3D" id="3.30.40.10">
    <property type="entry name" value="Zinc/RING finger domain, C3HC4 (zinc finger)"/>
    <property type="match status" value="1"/>
</dbReference>
<dbReference type="InterPro" id="IPR019787">
    <property type="entry name" value="Znf_PHD-finger"/>
</dbReference>
<organism evidence="6">
    <name type="scientific">Homalodisca liturata</name>
    <dbReference type="NCBI Taxonomy" id="320908"/>
    <lineage>
        <taxon>Eukaryota</taxon>
        <taxon>Metazoa</taxon>
        <taxon>Ecdysozoa</taxon>
        <taxon>Arthropoda</taxon>
        <taxon>Hexapoda</taxon>
        <taxon>Insecta</taxon>
        <taxon>Pterygota</taxon>
        <taxon>Neoptera</taxon>
        <taxon>Paraneoptera</taxon>
        <taxon>Hemiptera</taxon>
        <taxon>Auchenorrhyncha</taxon>
        <taxon>Membracoidea</taxon>
        <taxon>Cicadellidae</taxon>
        <taxon>Cicadellinae</taxon>
        <taxon>Proconiini</taxon>
        <taxon>Homalodisca</taxon>
    </lineage>
</organism>
<dbReference type="InterPro" id="IPR019786">
    <property type="entry name" value="Zinc_finger_PHD-type_CS"/>
</dbReference>
<accession>A0A1B6IB08</accession>
<gene>
    <name evidence="6" type="ORF">g.58885</name>
</gene>
<sequence>MKPDTNPSLLSTRVPRKVQNANCTMFLRSKSSCNKNINKKENVICPICELRVQNNDESVLCDGSCSTWYHTRCMGMMKDHFEKIVSNAKGYDLWFCPFCDTSDLERDG</sequence>
<dbReference type="Pfam" id="PF00628">
    <property type="entry name" value="PHD"/>
    <property type="match status" value="1"/>
</dbReference>
<proteinExistence type="predicted"/>
<keyword evidence="1" id="KW-0479">Metal-binding</keyword>
<dbReference type="SMART" id="SM00249">
    <property type="entry name" value="PHD"/>
    <property type="match status" value="1"/>
</dbReference>
<protein>
    <recommendedName>
        <fullName evidence="5">PHD-type domain-containing protein</fullName>
    </recommendedName>
</protein>
<dbReference type="InterPro" id="IPR011011">
    <property type="entry name" value="Znf_FYVE_PHD"/>
</dbReference>
<dbReference type="InterPro" id="IPR013083">
    <property type="entry name" value="Znf_RING/FYVE/PHD"/>
</dbReference>
<evidence type="ECO:0000256" key="3">
    <source>
        <dbReference type="ARBA" id="ARBA00022833"/>
    </source>
</evidence>
<evidence type="ECO:0000256" key="4">
    <source>
        <dbReference type="PROSITE-ProRule" id="PRU00146"/>
    </source>
</evidence>